<keyword evidence="3" id="KW-0813">Transport</keyword>
<dbReference type="GO" id="GO:0034257">
    <property type="term" value="F:nicotinamide riboside transmembrane transporter activity"/>
    <property type="evidence" value="ECO:0007669"/>
    <property type="project" value="InterPro"/>
</dbReference>
<feature type="transmembrane region" description="Helical" evidence="8">
    <location>
        <begin position="6"/>
        <end position="32"/>
    </location>
</feature>
<keyword evidence="6 8" id="KW-1133">Transmembrane helix</keyword>
<feature type="transmembrane region" description="Helical" evidence="8">
    <location>
        <begin position="164"/>
        <end position="182"/>
    </location>
</feature>
<evidence type="ECO:0000256" key="8">
    <source>
        <dbReference type="SAM" id="Phobius"/>
    </source>
</evidence>
<comment type="subcellular location">
    <subcellularLocation>
        <location evidence="1">Cell membrane</location>
        <topology evidence="1">Multi-pass membrane protein</topology>
    </subcellularLocation>
</comment>
<gene>
    <name evidence="9" type="ORF">ABR65_00945</name>
</gene>
<sequence>MMFTIFTAWGYEVSALELSAVITSFTAVLLGARGVRMTWPWYLLSASLYALFFYQVDLIASALLQFVFIAAAIWGWLGWKKSGVLPRYMNNKERLIWLSALIASWLITAPALENIGAAATLPDSFLLISSTLAQAAMVLQRNETWIAWIVIDIFGTYHYANQGYWFTALLYGVFTVIAFFGLKRWKKLSSSANPI</sequence>
<dbReference type="InterPro" id="IPR006419">
    <property type="entry name" value="NMN_transpt_PnuC"/>
</dbReference>
<keyword evidence="7 8" id="KW-0472">Membrane</keyword>
<accession>A0A0R2P5T1</accession>
<evidence type="ECO:0000256" key="1">
    <source>
        <dbReference type="ARBA" id="ARBA00004651"/>
    </source>
</evidence>
<evidence type="ECO:0000256" key="3">
    <source>
        <dbReference type="ARBA" id="ARBA00022448"/>
    </source>
</evidence>
<dbReference type="PANTHER" id="PTHR36122:SF2">
    <property type="entry name" value="NICOTINAMIDE RIBOSIDE TRANSPORTER PNUC"/>
    <property type="match status" value="1"/>
</dbReference>
<protein>
    <submittedName>
        <fullName evidence="9">Nicotinamide mononucleotide transporter</fullName>
    </submittedName>
</protein>
<evidence type="ECO:0000256" key="4">
    <source>
        <dbReference type="ARBA" id="ARBA00022475"/>
    </source>
</evidence>
<evidence type="ECO:0000256" key="2">
    <source>
        <dbReference type="ARBA" id="ARBA00006669"/>
    </source>
</evidence>
<proteinExistence type="inferred from homology"/>
<dbReference type="EMBL" id="LIAX01000179">
    <property type="protein sequence ID" value="KRO32192.1"/>
    <property type="molecule type" value="Genomic_DNA"/>
</dbReference>
<keyword evidence="4" id="KW-1003">Cell membrane</keyword>
<dbReference type="Proteomes" id="UP000054017">
    <property type="component" value="Unassembled WGS sequence"/>
</dbReference>
<evidence type="ECO:0000256" key="5">
    <source>
        <dbReference type="ARBA" id="ARBA00022692"/>
    </source>
</evidence>
<feature type="transmembrane region" description="Helical" evidence="8">
    <location>
        <begin position="62"/>
        <end position="79"/>
    </location>
</feature>
<name>A0A0R2P5T1_9ACTN</name>
<evidence type="ECO:0000313" key="9">
    <source>
        <dbReference type="EMBL" id="KRO32192.1"/>
    </source>
</evidence>
<dbReference type="NCBIfam" id="TIGR01528">
    <property type="entry name" value="NMN_trans_PnuC"/>
    <property type="match status" value="1"/>
</dbReference>
<dbReference type="Pfam" id="PF04973">
    <property type="entry name" value="NMN_transporter"/>
    <property type="match status" value="1"/>
</dbReference>
<reference evidence="9 10" key="1">
    <citation type="submission" date="2015-10" db="EMBL/GenBank/DDBJ databases">
        <title>Metagenome-Assembled Genomes uncover a global brackish microbiome.</title>
        <authorList>
            <person name="Hugerth L.W."/>
            <person name="Larsson J."/>
            <person name="Alneberg J."/>
            <person name="Lindh M.V."/>
            <person name="Legrand C."/>
            <person name="Pinhassi J."/>
            <person name="Andersson A.F."/>
        </authorList>
    </citation>
    <scope>NUCLEOTIDE SEQUENCE [LARGE SCALE GENOMIC DNA]</scope>
    <source>
        <strain evidence="9">BACL2 MAG-121220-bin52</strain>
    </source>
</reference>
<dbReference type="GO" id="GO:0005886">
    <property type="term" value="C:plasma membrane"/>
    <property type="evidence" value="ECO:0007669"/>
    <property type="project" value="UniProtKB-SubCell"/>
</dbReference>
<dbReference type="PANTHER" id="PTHR36122">
    <property type="entry name" value="NICOTINAMIDE RIBOSIDE TRANSPORTER PNUC"/>
    <property type="match status" value="1"/>
</dbReference>
<evidence type="ECO:0000256" key="7">
    <source>
        <dbReference type="ARBA" id="ARBA00023136"/>
    </source>
</evidence>
<feature type="transmembrane region" description="Helical" evidence="8">
    <location>
        <begin position="95"/>
        <end position="112"/>
    </location>
</feature>
<dbReference type="AlphaFoldDB" id="A0A0R2P5T1"/>
<comment type="caution">
    <text evidence="9">The sequence shown here is derived from an EMBL/GenBank/DDBJ whole genome shotgun (WGS) entry which is preliminary data.</text>
</comment>
<organism evidence="9 10">
    <name type="scientific">Actinobacteria bacterium BACL2 MAG-121220-bin52</name>
    <dbReference type="NCBI Taxonomy" id="1655573"/>
    <lineage>
        <taxon>Bacteria</taxon>
        <taxon>Bacillati</taxon>
        <taxon>Actinomycetota</taxon>
        <taxon>Actinomycetes</taxon>
        <taxon>Actinomycetes incertae sedis</taxon>
        <taxon>ac1 cluster</taxon>
    </lineage>
</organism>
<comment type="similarity">
    <text evidence="2">Belongs to the nicotinamide ribonucleoside (NR) uptake permease (TC 4.B.1) family.</text>
</comment>
<evidence type="ECO:0000313" key="10">
    <source>
        <dbReference type="Proteomes" id="UP000054017"/>
    </source>
</evidence>
<evidence type="ECO:0000256" key="6">
    <source>
        <dbReference type="ARBA" id="ARBA00022989"/>
    </source>
</evidence>
<keyword evidence="5 8" id="KW-0812">Transmembrane</keyword>